<comment type="similarity">
    <text evidence="9">Belongs to the bacterial CoaD family.</text>
</comment>
<dbReference type="GO" id="GO:0004595">
    <property type="term" value="F:pantetheine-phosphate adenylyltransferase activity"/>
    <property type="evidence" value="ECO:0007669"/>
    <property type="project" value="UniProtKB-UniRule"/>
</dbReference>
<comment type="subcellular location">
    <subcellularLocation>
        <location evidence="9">Cytoplasm</location>
    </subcellularLocation>
</comment>
<organism evidence="11 12">
    <name type="scientific">Bernardetia litoralis (strain ATCC 23117 / DSM 6794 / NBRC 15988 / NCIMB 1366 / Fx l1 / Sio-4)</name>
    <name type="common">Flexibacter litoralis</name>
    <dbReference type="NCBI Taxonomy" id="880071"/>
    <lineage>
        <taxon>Bacteria</taxon>
        <taxon>Pseudomonadati</taxon>
        <taxon>Bacteroidota</taxon>
        <taxon>Cytophagia</taxon>
        <taxon>Cytophagales</taxon>
        <taxon>Bernardetiaceae</taxon>
        <taxon>Bernardetia</taxon>
    </lineage>
</organism>
<evidence type="ECO:0000256" key="3">
    <source>
        <dbReference type="ARBA" id="ARBA00022695"/>
    </source>
</evidence>
<dbReference type="HOGENOM" id="CLU_100149_0_1_10"/>
<comment type="pathway">
    <text evidence="9">Cofactor biosynthesis; coenzyme A biosynthesis; CoA from (R)-pantothenate: step 4/5.</text>
</comment>
<accession>I4ANK7</accession>
<comment type="catalytic activity">
    <reaction evidence="8 9">
        <text>(R)-4'-phosphopantetheine + ATP + H(+) = 3'-dephospho-CoA + diphosphate</text>
        <dbReference type="Rhea" id="RHEA:19801"/>
        <dbReference type="ChEBI" id="CHEBI:15378"/>
        <dbReference type="ChEBI" id="CHEBI:30616"/>
        <dbReference type="ChEBI" id="CHEBI:33019"/>
        <dbReference type="ChEBI" id="CHEBI:57328"/>
        <dbReference type="ChEBI" id="CHEBI:61723"/>
        <dbReference type="EC" id="2.7.7.3"/>
    </reaction>
</comment>
<dbReference type="eggNOG" id="COG0669">
    <property type="taxonomic scope" value="Bacteria"/>
</dbReference>
<feature type="binding site" evidence="9">
    <location>
        <begin position="140"/>
        <end position="146"/>
    </location>
    <ligand>
        <name>ATP</name>
        <dbReference type="ChEBI" id="CHEBI:30616"/>
    </ligand>
</feature>
<dbReference type="RefSeq" id="WP_014798972.1">
    <property type="nucleotide sequence ID" value="NC_018018.1"/>
</dbReference>
<feature type="binding site" evidence="9">
    <location>
        <position position="58"/>
    </location>
    <ligand>
        <name>substrate</name>
    </ligand>
</feature>
<dbReference type="NCBIfam" id="TIGR01510">
    <property type="entry name" value="coaD_prev_kdtB"/>
    <property type="match status" value="1"/>
</dbReference>
<keyword evidence="4 9" id="KW-0547">Nucleotide-binding</keyword>
<dbReference type="EMBL" id="CP003345">
    <property type="protein sequence ID" value="AFM05542.1"/>
    <property type="molecule type" value="Genomic_DNA"/>
</dbReference>
<evidence type="ECO:0000256" key="5">
    <source>
        <dbReference type="ARBA" id="ARBA00022840"/>
    </source>
</evidence>
<evidence type="ECO:0000256" key="1">
    <source>
        <dbReference type="ARBA" id="ARBA00022490"/>
    </source>
</evidence>
<dbReference type="PANTHER" id="PTHR21342">
    <property type="entry name" value="PHOSPHOPANTETHEINE ADENYLYLTRANSFERASE"/>
    <property type="match status" value="1"/>
</dbReference>
<dbReference type="GO" id="GO:0005737">
    <property type="term" value="C:cytoplasm"/>
    <property type="evidence" value="ECO:0007669"/>
    <property type="project" value="UniProtKB-SubCell"/>
</dbReference>
<proteinExistence type="inferred from homology"/>
<dbReference type="PRINTS" id="PR01020">
    <property type="entry name" value="LPSBIOSNTHSS"/>
</dbReference>
<feature type="binding site" evidence="9">
    <location>
        <position position="104"/>
    </location>
    <ligand>
        <name>substrate</name>
    </ligand>
</feature>
<evidence type="ECO:0000256" key="2">
    <source>
        <dbReference type="ARBA" id="ARBA00022679"/>
    </source>
</evidence>
<evidence type="ECO:0000256" key="6">
    <source>
        <dbReference type="ARBA" id="ARBA00022842"/>
    </source>
</evidence>
<dbReference type="InterPro" id="IPR001980">
    <property type="entry name" value="PPAT"/>
</dbReference>
<keyword evidence="3 9" id="KW-0548">Nucleotidyltransferase</keyword>
<feature type="domain" description="Cytidyltransferase-like" evidence="10">
    <location>
        <begin position="22"/>
        <end position="150"/>
    </location>
</feature>
<evidence type="ECO:0000256" key="4">
    <source>
        <dbReference type="ARBA" id="ARBA00022741"/>
    </source>
</evidence>
<sequence>MLFKIKDLMEQTNTQLTQRIAIFPGSFDPFTKGHEDVVRRGLHLFDKIIISIGFNSEKKRYFPLETMEKMIKETFDGESNIEIQVYSELTALFAKKNGARFILRGIRNTTDFEYETPISQANKHVDSDIETVFLITSPKYTFISSSIVRELYRYGQDVSKFVPYQLPKISNQ</sequence>
<comment type="cofactor">
    <cofactor evidence="9">
        <name>Mg(2+)</name>
        <dbReference type="ChEBI" id="CHEBI:18420"/>
    </cofactor>
</comment>
<feature type="binding site" evidence="9">
    <location>
        <position position="115"/>
    </location>
    <ligand>
        <name>ATP</name>
        <dbReference type="ChEBI" id="CHEBI:30616"/>
    </ligand>
</feature>
<dbReference type="GO" id="GO:0015937">
    <property type="term" value="P:coenzyme A biosynthetic process"/>
    <property type="evidence" value="ECO:0007669"/>
    <property type="project" value="UniProtKB-UniRule"/>
</dbReference>
<dbReference type="Proteomes" id="UP000006054">
    <property type="component" value="Chromosome"/>
</dbReference>
<dbReference type="UniPathway" id="UPA00241">
    <property type="reaction ID" value="UER00355"/>
</dbReference>
<dbReference type="InterPro" id="IPR014729">
    <property type="entry name" value="Rossmann-like_a/b/a_fold"/>
</dbReference>
<evidence type="ECO:0000313" key="11">
    <source>
        <dbReference type="EMBL" id="AFM05542.1"/>
    </source>
</evidence>
<comment type="subunit">
    <text evidence="9">Homohexamer.</text>
</comment>
<dbReference type="CDD" id="cd02163">
    <property type="entry name" value="PPAT"/>
    <property type="match status" value="1"/>
</dbReference>
<feature type="binding site" evidence="9">
    <location>
        <begin position="26"/>
        <end position="27"/>
    </location>
    <ligand>
        <name>ATP</name>
        <dbReference type="ChEBI" id="CHEBI:30616"/>
    </ligand>
</feature>
<keyword evidence="6 9" id="KW-0460">Magnesium</keyword>
<keyword evidence="2 9" id="KW-0808">Transferase</keyword>
<dbReference type="GO" id="GO:0005524">
    <property type="term" value="F:ATP binding"/>
    <property type="evidence" value="ECO:0007669"/>
    <property type="project" value="UniProtKB-KW"/>
</dbReference>
<gene>
    <name evidence="9" type="primary">coaD</name>
    <name evidence="11" type="ordered locus">Fleli_3210</name>
</gene>
<evidence type="ECO:0000256" key="7">
    <source>
        <dbReference type="ARBA" id="ARBA00022993"/>
    </source>
</evidence>
<evidence type="ECO:0000256" key="8">
    <source>
        <dbReference type="ARBA" id="ARBA00029346"/>
    </source>
</evidence>
<dbReference type="KEGG" id="fli:Fleli_3210"/>
<dbReference type="SUPFAM" id="SSF52374">
    <property type="entry name" value="Nucleotidylyl transferase"/>
    <property type="match status" value="1"/>
</dbReference>
<dbReference type="NCBIfam" id="TIGR00125">
    <property type="entry name" value="cyt_tran_rel"/>
    <property type="match status" value="1"/>
</dbReference>
<feature type="binding site" evidence="9">
    <location>
        <position position="34"/>
    </location>
    <ligand>
        <name>ATP</name>
        <dbReference type="ChEBI" id="CHEBI:30616"/>
    </ligand>
</feature>
<comment type="function">
    <text evidence="9">Reversibly transfers an adenylyl group from ATP to 4'-phosphopantetheine, yielding dephospho-CoA (dPCoA) and pyrophosphate.</text>
</comment>
<dbReference type="Pfam" id="PF01467">
    <property type="entry name" value="CTP_transf_like"/>
    <property type="match status" value="1"/>
</dbReference>
<dbReference type="PANTHER" id="PTHR21342:SF1">
    <property type="entry name" value="PHOSPHOPANTETHEINE ADENYLYLTRANSFERASE"/>
    <property type="match status" value="1"/>
</dbReference>
<keyword evidence="5 9" id="KW-0067">ATP-binding</keyword>
<evidence type="ECO:0000313" key="12">
    <source>
        <dbReference type="Proteomes" id="UP000006054"/>
    </source>
</evidence>
<reference evidence="12" key="1">
    <citation type="submission" date="2012-06" db="EMBL/GenBank/DDBJ databases">
        <title>The complete genome of Flexibacter litoralis DSM 6794.</title>
        <authorList>
            <person name="Lucas S."/>
            <person name="Copeland A."/>
            <person name="Lapidus A."/>
            <person name="Glavina del Rio T."/>
            <person name="Dalin E."/>
            <person name="Tice H."/>
            <person name="Bruce D."/>
            <person name="Goodwin L."/>
            <person name="Pitluck S."/>
            <person name="Peters L."/>
            <person name="Ovchinnikova G."/>
            <person name="Lu M."/>
            <person name="Kyrpides N."/>
            <person name="Mavromatis K."/>
            <person name="Ivanova N."/>
            <person name="Brettin T."/>
            <person name="Detter J.C."/>
            <person name="Han C."/>
            <person name="Larimer F."/>
            <person name="Land M."/>
            <person name="Hauser L."/>
            <person name="Markowitz V."/>
            <person name="Cheng J.-F."/>
            <person name="Hugenholtz P."/>
            <person name="Woyke T."/>
            <person name="Wu D."/>
            <person name="Spring S."/>
            <person name="Lang E."/>
            <person name="Kopitz M."/>
            <person name="Brambilla E."/>
            <person name="Klenk H.-P."/>
            <person name="Eisen J.A."/>
        </authorList>
    </citation>
    <scope>NUCLEOTIDE SEQUENCE [LARGE SCALE GENOMIC DNA]</scope>
    <source>
        <strain evidence="12">ATCC 23117 / DSM 6794 / NBRC 15988 / NCIMB 1366 / Sio-4</strain>
    </source>
</reference>
<dbReference type="PATRIC" id="fig|880071.3.peg.3212"/>
<keyword evidence="7 9" id="KW-0173">Coenzyme A biosynthesis</keyword>
<feature type="binding site" evidence="9">
    <location>
        <position position="26"/>
    </location>
    <ligand>
        <name>substrate</name>
    </ligand>
</feature>
<keyword evidence="1 9" id="KW-0963">Cytoplasm</keyword>
<feature type="site" description="Transition state stabilizer" evidence="9">
    <location>
        <position position="34"/>
    </location>
</feature>
<name>I4ANK7_BERLS</name>
<dbReference type="EC" id="2.7.7.3" evidence="9"/>
<keyword evidence="12" id="KW-1185">Reference proteome</keyword>
<protein>
    <recommendedName>
        <fullName evidence="9">Phosphopantetheine adenylyltransferase</fullName>
        <ecNumber evidence="9">2.7.7.3</ecNumber>
    </recommendedName>
    <alternativeName>
        <fullName evidence="9">Dephospho-CoA pyrophosphorylase</fullName>
    </alternativeName>
    <alternativeName>
        <fullName evidence="9">Pantetheine-phosphate adenylyltransferase</fullName>
        <shortName evidence="9">PPAT</shortName>
    </alternativeName>
</protein>
<dbReference type="STRING" id="880071.Fleli_3210"/>
<evidence type="ECO:0000259" key="10">
    <source>
        <dbReference type="Pfam" id="PF01467"/>
    </source>
</evidence>
<dbReference type="InterPro" id="IPR004821">
    <property type="entry name" value="Cyt_trans-like"/>
</dbReference>
<dbReference type="AlphaFoldDB" id="I4ANK7"/>
<dbReference type="HAMAP" id="MF_00151">
    <property type="entry name" value="PPAT_bact"/>
    <property type="match status" value="1"/>
</dbReference>
<feature type="binding site" evidence="9">
    <location>
        <begin position="105"/>
        <end position="107"/>
    </location>
    <ligand>
        <name>ATP</name>
        <dbReference type="ChEBI" id="CHEBI:30616"/>
    </ligand>
</feature>
<feature type="binding site" evidence="9">
    <location>
        <position position="90"/>
    </location>
    <ligand>
        <name>substrate</name>
    </ligand>
</feature>
<dbReference type="Gene3D" id="3.40.50.620">
    <property type="entry name" value="HUPs"/>
    <property type="match status" value="1"/>
</dbReference>
<evidence type="ECO:0000256" key="9">
    <source>
        <dbReference type="HAMAP-Rule" id="MF_00151"/>
    </source>
</evidence>